<evidence type="ECO:0000256" key="11">
    <source>
        <dbReference type="ARBA" id="ARBA00044252"/>
    </source>
</evidence>
<dbReference type="FunFam" id="3.40.630.10:FF:000015">
    <property type="entry name" value="Aminoacyl-histidine dipeptidase PepD"/>
    <property type="match status" value="1"/>
</dbReference>
<evidence type="ECO:0000256" key="2">
    <source>
        <dbReference type="ARBA" id="ARBA00001947"/>
    </source>
</evidence>
<dbReference type="RefSeq" id="WP_072886861.1">
    <property type="nucleotide sequence ID" value="NZ_FRAE01000008.1"/>
</dbReference>
<dbReference type="FunFam" id="3.40.630.10:FF:000072">
    <property type="entry name" value="Aminoacyl-histidine dipeptidase"/>
    <property type="match status" value="1"/>
</dbReference>
<keyword evidence="8" id="KW-0170">Cobalt</keyword>
<dbReference type="PIRSF" id="PIRSF016599">
    <property type="entry name" value="Xaa-His_dipept"/>
    <property type="match status" value="1"/>
</dbReference>
<evidence type="ECO:0000259" key="18">
    <source>
        <dbReference type="Pfam" id="PF07687"/>
    </source>
</evidence>
<evidence type="ECO:0000313" key="19">
    <source>
        <dbReference type="EMBL" id="SHJ61534.1"/>
    </source>
</evidence>
<protein>
    <recommendedName>
        <fullName evidence="13">Cytosol non-specific dipeptidase</fullName>
        <ecNumber evidence="10">3.4.13.18</ecNumber>
    </recommendedName>
    <alternativeName>
        <fullName evidence="16">Aminoacyl-histidine dipeptidase</fullName>
    </alternativeName>
    <alternativeName>
        <fullName evidence="15">Beta-alanyl-histidine dipeptidase</fullName>
    </alternativeName>
    <alternativeName>
        <fullName evidence="14">Carnosinase</fullName>
    </alternativeName>
    <alternativeName>
        <fullName evidence="11">Peptidase D</fullName>
    </alternativeName>
    <alternativeName>
        <fullName evidence="17">Xaa-His dipeptidase</fullName>
    </alternativeName>
</protein>
<dbReference type="InterPro" id="IPR002933">
    <property type="entry name" value="Peptidase_M20"/>
</dbReference>
<dbReference type="EMBL" id="FRAE01000008">
    <property type="protein sequence ID" value="SHJ61534.1"/>
    <property type="molecule type" value="Genomic_DNA"/>
</dbReference>
<keyword evidence="5" id="KW-0378">Hydrolase</keyword>
<dbReference type="GO" id="GO:0070573">
    <property type="term" value="F:metallodipeptidase activity"/>
    <property type="evidence" value="ECO:0007669"/>
    <property type="project" value="TreeGrafter"/>
</dbReference>
<keyword evidence="20" id="KW-1185">Reference proteome</keyword>
<dbReference type="GO" id="GO:0005829">
    <property type="term" value="C:cytosol"/>
    <property type="evidence" value="ECO:0007669"/>
    <property type="project" value="TreeGrafter"/>
</dbReference>
<dbReference type="EC" id="3.4.13.18" evidence="10"/>
<evidence type="ECO:0000256" key="14">
    <source>
        <dbReference type="ARBA" id="ARBA00075285"/>
    </source>
</evidence>
<dbReference type="Pfam" id="PF07687">
    <property type="entry name" value="M20_dimer"/>
    <property type="match status" value="1"/>
</dbReference>
<dbReference type="AlphaFoldDB" id="A0A1M6KRL1"/>
<feature type="domain" description="Peptidase M20 dimerisation" evidence="18">
    <location>
        <begin position="208"/>
        <end position="293"/>
    </location>
</feature>
<evidence type="ECO:0000256" key="3">
    <source>
        <dbReference type="ARBA" id="ARBA00022670"/>
    </source>
</evidence>
<dbReference type="NCBIfam" id="TIGR01893">
    <property type="entry name" value="aa-his-dipept"/>
    <property type="match status" value="1"/>
</dbReference>
<comment type="catalytic activity">
    <reaction evidence="9">
        <text>Hydrolysis of dipeptides, preferentially hydrophobic dipeptides including prolyl amino acids.</text>
        <dbReference type="EC" id="3.4.13.18"/>
    </reaction>
</comment>
<evidence type="ECO:0000256" key="1">
    <source>
        <dbReference type="ARBA" id="ARBA00001941"/>
    </source>
</evidence>
<evidence type="ECO:0000256" key="17">
    <source>
        <dbReference type="ARBA" id="ARBA00078074"/>
    </source>
</evidence>
<dbReference type="SUPFAM" id="SSF53187">
    <property type="entry name" value="Zn-dependent exopeptidases"/>
    <property type="match status" value="1"/>
</dbReference>
<evidence type="ECO:0000256" key="5">
    <source>
        <dbReference type="ARBA" id="ARBA00022801"/>
    </source>
</evidence>
<evidence type="ECO:0000256" key="12">
    <source>
        <dbReference type="ARBA" id="ARBA00061423"/>
    </source>
</evidence>
<comment type="similarity">
    <text evidence="12">Belongs to the peptidase M20C family.</text>
</comment>
<name>A0A1M6KRL1_9FIRM</name>
<evidence type="ECO:0000256" key="4">
    <source>
        <dbReference type="ARBA" id="ARBA00022723"/>
    </source>
</evidence>
<evidence type="ECO:0000256" key="8">
    <source>
        <dbReference type="ARBA" id="ARBA00023285"/>
    </source>
</evidence>
<evidence type="ECO:0000256" key="6">
    <source>
        <dbReference type="ARBA" id="ARBA00022833"/>
    </source>
</evidence>
<dbReference type="InterPro" id="IPR011650">
    <property type="entry name" value="Peptidase_M20_dimer"/>
</dbReference>
<proteinExistence type="inferred from homology"/>
<gene>
    <name evidence="19" type="ORF">SAMN02744037_00450</name>
</gene>
<dbReference type="GO" id="GO:0046872">
    <property type="term" value="F:metal ion binding"/>
    <property type="evidence" value="ECO:0007669"/>
    <property type="project" value="UniProtKB-KW"/>
</dbReference>
<evidence type="ECO:0000256" key="16">
    <source>
        <dbReference type="ARBA" id="ARBA00077688"/>
    </source>
</evidence>
<evidence type="ECO:0000256" key="7">
    <source>
        <dbReference type="ARBA" id="ARBA00023049"/>
    </source>
</evidence>
<dbReference type="GO" id="GO:0006508">
    <property type="term" value="P:proteolysis"/>
    <property type="evidence" value="ECO:0007669"/>
    <property type="project" value="UniProtKB-KW"/>
</dbReference>
<keyword evidence="4" id="KW-0479">Metal-binding</keyword>
<evidence type="ECO:0000256" key="15">
    <source>
        <dbReference type="ARBA" id="ARBA00076004"/>
    </source>
</evidence>
<keyword evidence="7" id="KW-0482">Metalloprotease</keyword>
<accession>A0A1M6KRL1</accession>
<dbReference type="OrthoDB" id="9773892at2"/>
<sequence length="485" mass="54001">MSNILANLKPQAVFKYFEEMSQIPRGSGNEKAISDYLVSFAKNHNLDVIQDEALNVIIKKPGTKGYENAPTVILQGHMDMVCEKNKETIHDFKKDSIKLRIEDDFIYATDTTLGADNGIAVAYALAILESNDIPHPPIEVLITTEEETGMGGAMALDGSNLSGKYLINLDSEEEGYLLVSCAGGVRTRQILNIDWEEAKKDLSSYLITIKGLKGGHSGMDIIKQRGNSNKLMGRVLSELSNSFEYFIANINGGAKMNAIPRECETLILTDSQNFSKLKEKIEEFNNIFKNELKTSDPDVLVTVEKSENTYTKVFSKETMDKAIASLVLIPNGIQSMSMDIEGLVESSTNLGVVTTHDNEITFESAVRSSVKSLKYNILNEMNTIANVLGCKLIADSDYPEWEYRKDSKLREICQNVYKEKYQKEAKVIAIHAGLECGLLLEKIPNVDAISLGPDMFDVHTPNEHLSISSTQRTWEYLLDILKAIK</sequence>
<reference evidence="20" key="1">
    <citation type="submission" date="2016-11" db="EMBL/GenBank/DDBJ databases">
        <authorList>
            <person name="Varghese N."/>
            <person name="Submissions S."/>
        </authorList>
    </citation>
    <scope>NUCLEOTIDE SEQUENCE [LARGE SCALE GENOMIC DNA]</scope>
    <source>
        <strain evidence="20">DSM 15518</strain>
    </source>
</reference>
<dbReference type="CDD" id="cd03890">
    <property type="entry name" value="M20_pepD"/>
    <property type="match status" value="1"/>
</dbReference>
<keyword evidence="3" id="KW-0645">Protease</keyword>
<dbReference type="STRING" id="1123349.SAMN02744037_00450"/>
<dbReference type="PRINTS" id="PR00934">
    <property type="entry name" value="XHISDIPTASE"/>
</dbReference>
<evidence type="ECO:0000313" key="20">
    <source>
        <dbReference type="Proteomes" id="UP000242497"/>
    </source>
</evidence>
<organism evidence="19 20">
    <name type="scientific">Tepidibacter formicigenes DSM 15518</name>
    <dbReference type="NCBI Taxonomy" id="1123349"/>
    <lineage>
        <taxon>Bacteria</taxon>
        <taxon>Bacillati</taxon>
        <taxon>Bacillota</taxon>
        <taxon>Clostridia</taxon>
        <taxon>Peptostreptococcales</taxon>
        <taxon>Peptostreptococcaceae</taxon>
        <taxon>Tepidibacter</taxon>
    </lineage>
</organism>
<evidence type="ECO:0000256" key="9">
    <source>
        <dbReference type="ARBA" id="ARBA00036421"/>
    </source>
</evidence>
<keyword evidence="6" id="KW-0862">Zinc</keyword>
<dbReference type="InterPro" id="IPR001160">
    <property type="entry name" value="Peptidase_M20C"/>
</dbReference>
<dbReference type="Gene3D" id="3.40.630.10">
    <property type="entry name" value="Zn peptidases"/>
    <property type="match status" value="2"/>
</dbReference>
<dbReference type="PANTHER" id="PTHR43501:SF1">
    <property type="entry name" value="CYTOSOL NON-SPECIFIC DIPEPTIDASE"/>
    <property type="match status" value="1"/>
</dbReference>
<evidence type="ECO:0000256" key="10">
    <source>
        <dbReference type="ARBA" id="ARBA00038976"/>
    </source>
</evidence>
<comment type="cofactor">
    <cofactor evidence="2">
        <name>Zn(2+)</name>
        <dbReference type="ChEBI" id="CHEBI:29105"/>
    </cofactor>
</comment>
<comment type="cofactor">
    <cofactor evidence="1">
        <name>Co(2+)</name>
        <dbReference type="ChEBI" id="CHEBI:48828"/>
    </cofactor>
</comment>
<dbReference type="Pfam" id="PF01546">
    <property type="entry name" value="Peptidase_M20"/>
    <property type="match status" value="1"/>
</dbReference>
<dbReference type="Proteomes" id="UP000242497">
    <property type="component" value="Unassembled WGS sequence"/>
</dbReference>
<dbReference type="PANTHER" id="PTHR43501">
    <property type="entry name" value="CYTOSOL NON-SPECIFIC DIPEPTIDASE"/>
    <property type="match status" value="1"/>
</dbReference>
<evidence type="ECO:0000256" key="13">
    <source>
        <dbReference type="ARBA" id="ARBA00071271"/>
    </source>
</evidence>